<dbReference type="RefSeq" id="WP_071635082.1">
    <property type="nucleotide sequence ID" value="NZ_MLFK01000002.1"/>
</dbReference>
<reference evidence="4 5" key="1">
    <citation type="submission" date="2016-10" db="EMBL/GenBank/DDBJ databases">
        <title>Draft Genome Sequence of Rhizobacteria Flavobacterium johnsoniae CI04.</title>
        <authorList>
            <person name="Bravo J.I."/>
            <person name="Lozano G.L."/>
            <person name="Handelsman J."/>
        </authorList>
    </citation>
    <scope>NUCLEOTIDE SEQUENCE [LARGE SCALE GENOMIC DNA]</scope>
    <source>
        <strain evidence="4 5">CI04</strain>
    </source>
</reference>
<gene>
    <name evidence="4" type="ORF">BKM63_02390</name>
</gene>
<feature type="domain" description="Peptidase S9 prolyl oligopeptidase catalytic" evidence="2">
    <location>
        <begin position="519"/>
        <end position="714"/>
    </location>
</feature>
<feature type="signal peptide" evidence="1">
    <location>
        <begin position="1"/>
        <end position="18"/>
    </location>
</feature>
<dbReference type="GO" id="GO:0008239">
    <property type="term" value="F:dipeptidyl-peptidase activity"/>
    <property type="evidence" value="ECO:0007669"/>
    <property type="project" value="TreeGrafter"/>
</dbReference>
<dbReference type="Pfam" id="PF00326">
    <property type="entry name" value="Peptidase_S9"/>
    <property type="match status" value="1"/>
</dbReference>
<feature type="domain" description="Dipeptidylpeptidase IV N-terminal" evidence="3">
    <location>
        <begin position="80"/>
        <end position="428"/>
    </location>
</feature>
<accession>A0A1J7CNJ3</accession>
<dbReference type="Gene3D" id="2.140.10.30">
    <property type="entry name" value="Dipeptidylpeptidase IV, N-terminal domain"/>
    <property type="match status" value="1"/>
</dbReference>
<dbReference type="OrthoDB" id="9812921at2"/>
<dbReference type="Gene3D" id="3.40.50.1820">
    <property type="entry name" value="alpha/beta hydrolase"/>
    <property type="match status" value="1"/>
</dbReference>
<dbReference type="SUPFAM" id="SSF82171">
    <property type="entry name" value="DPP6 N-terminal domain-like"/>
    <property type="match status" value="1"/>
</dbReference>
<dbReference type="AlphaFoldDB" id="A0A1J7CNJ3"/>
<keyword evidence="5" id="KW-1185">Reference proteome</keyword>
<dbReference type="InterPro" id="IPR029058">
    <property type="entry name" value="AB_hydrolase_fold"/>
</dbReference>
<dbReference type="GO" id="GO:0008236">
    <property type="term" value="F:serine-type peptidase activity"/>
    <property type="evidence" value="ECO:0007669"/>
    <property type="project" value="InterPro"/>
</dbReference>
<dbReference type="PANTHER" id="PTHR11731">
    <property type="entry name" value="PROTEASE FAMILY S9B,C DIPEPTIDYL-PEPTIDASE IV-RELATED"/>
    <property type="match status" value="1"/>
</dbReference>
<sequence length="720" mass="82229">MIKKRFLLLLFVCTSFFAQTDIDINELKWLPNSHSFWVNSNQNILVYDVDKLNQGTTILTNEQLKNAGFSGEVEDLVWNQNKTKVLVYTNSKKVWRANTKGDYWFFDLATGKGRKLGANLEESSLMFTKFSNDNENVAYVSKHNIYLENLASGKITPLTTDGTDKIINGTFDWVYEEELAARDGFRWSPDGKSIAFWRVDASETKFHFMINNTDALYPFIVPVEYPKAGEKPSNVKIGVIDVYALKTNWLDIPGEPDNNYLVRMEWMEKDAVMVVQLNRNQNQASIYNCNTKSGKANLIYEEKSAEWIDVFDISSGVYDGFPCQFVDNGKAFLWSSDADGWMHIYKISRDGKKKELITTGNFDAYFKAYNDKTKSIYYIASPKDATQRYLYETNLNSRKTKRITPEIFEGTNEYEFSTDGAYAKHTNSNINRDFNIRLVSVSDHKKILPKEADVLVKPTRNFSLEKFKVTTVDGVEMDGIMAKPLNFDPSKKYPVFFYVYGEPMASVANDMPYFNGFIDLLIPKGYIGIAMDNRGTPVLKGTKWRKSIYKNIGIVNTRDQAMAAKEILKWNFIDTSRVAVHGWSGGGAVTLNLMFQYPDIYKTGVAIAAVTDQHFYDNIYTERYMGLPGENETAYIQASPVTHAKNLKGNLLYIHGTGDDNVHYKNAEVLINELIKYDKVFNLMIYPNRSHSIYEGEGTTRHLADTFIKFIEEKCPPGAK</sequence>
<evidence type="ECO:0000313" key="5">
    <source>
        <dbReference type="Proteomes" id="UP000182826"/>
    </source>
</evidence>
<dbReference type="InterPro" id="IPR002469">
    <property type="entry name" value="Peptidase_S9B_N"/>
</dbReference>
<evidence type="ECO:0000259" key="2">
    <source>
        <dbReference type="Pfam" id="PF00326"/>
    </source>
</evidence>
<dbReference type="Proteomes" id="UP000182826">
    <property type="component" value="Unassembled WGS sequence"/>
</dbReference>
<dbReference type="InterPro" id="IPR050278">
    <property type="entry name" value="Serine_Prot_S9B/DPPIV"/>
</dbReference>
<evidence type="ECO:0000313" key="4">
    <source>
        <dbReference type="EMBL" id="OIV43080.1"/>
    </source>
</evidence>
<dbReference type="Pfam" id="PF00930">
    <property type="entry name" value="DPPIV_N"/>
    <property type="match status" value="1"/>
</dbReference>
<feature type="chain" id="PRO_5009644475" evidence="1">
    <location>
        <begin position="19"/>
        <end position="720"/>
    </location>
</feature>
<evidence type="ECO:0000256" key="1">
    <source>
        <dbReference type="SAM" id="SignalP"/>
    </source>
</evidence>
<dbReference type="PANTHER" id="PTHR11731:SF193">
    <property type="entry name" value="DIPEPTIDYL PEPTIDASE 9"/>
    <property type="match status" value="1"/>
</dbReference>
<protein>
    <submittedName>
        <fullName evidence="4">S9 family peptidase</fullName>
    </submittedName>
</protein>
<keyword evidence="1" id="KW-0732">Signal</keyword>
<dbReference type="GO" id="GO:0006508">
    <property type="term" value="P:proteolysis"/>
    <property type="evidence" value="ECO:0007669"/>
    <property type="project" value="InterPro"/>
</dbReference>
<dbReference type="SUPFAM" id="SSF53474">
    <property type="entry name" value="alpha/beta-Hydrolases"/>
    <property type="match status" value="1"/>
</dbReference>
<proteinExistence type="predicted"/>
<name>A0A1J7CNJ3_FLAJO</name>
<organism evidence="4 5">
    <name type="scientific">Flavobacterium johnsoniae</name>
    <name type="common">Cytophaga johnsonae</name>
    <dbReference type="NCBI Taxonomy" id="986"/>
    <lineage>
        <taxon>Bacteria</taxon>
        <taxon>Pseudomonadati</taxon>
        <taxon>Bacteroidota</taxon>
        <taxon>Flavobacteriia</taxon>
        <taxon>Flavobacteriales</taxon>
        <taxon>Flavobacteriaceae</taxon>
        <taxon>Flavobacterium</taxon>
    </lineage>
</organism>
<evidence type="ECO:0000259" key="3">
    <source>
        <dbReference type="Pfam" id="PF00930"/>
    </source>
</evidence>
<comment type="caution">
    <text evidence="4">The sequence shown here is derived from an EMBL/GenBank/DDBJ whole genome shotgun (WGS) entry which is preliminary data.</text>
</comment>
<dbReference type="InterPro" id="IPR001375">
    <property type="entry name" value="Peptidase_S9_cat"/>
</dbReference>
<dbReference type="EMBL" id="MLFK01000002">
    <property type="protein sequence ID" value="OIV43080.1"/>
    <property type="molecule type" value="Genomic_DNA"/>
</dbReference>